<evidence type="ECO:0000256" key="2">
    <source>
        <dbReference type="ARBA" id="ARBA00022692"/>
    </source>
</evidence>
<dbReference type="GO" id="GO:0016020">
    <property type="term" value="C:membrane"/>
    <property type="evidence" value="ECO:0007669"/>
    <property type="project" value="UniProtKB-SubCell"/>
</dbReference>
<feature type="transmembrane region" description="Helical" evidence="5">
    <location>
        <begin position="95"/>
        <end position="112"/>
    </location>
</feature>
<feature type="transmembrane region" description="Helical" evidence="5">
    <location>
        <begin position="206"/>
        <end position="227"/>
    </location>
</feature>
<sequence length="345" mass="38153">MCERQRGLGQALLASFLISVCSVVVKSCQVPIGQATFLSGLVVACCSFPVALYRSEDLFPSGHRLRLLLFSVLNSIMVLSDYQAMRLMPLGDEAVMAYTSIIFTVLLARIFLGEPCSREKLLCSFCIVVGVALISSPAVANLAYPHYGLGCVLTLLGALCDASSYIFIKELSAVPCSVILISCGTASMIITGPLSLIEEWTIPKELISLTTITLLTFFHDLFIILALRAEEAGLVSLVQATDIVFSYIWELTFFEEPYTFLRVFGAGLVISAVCLAALVERSPPVSLLECKELPVFIKQTDRKLRYEFGLRAEMFKWLHLRDRVLPLVSYSASVFMSLYPYVKIY</sequence>
<evidence type="ECO:0000313" key="7">
    <source>
        <dbReference type="EMBL" id="CAH1406006.1"/>
    </source>
</evidence>
<keyword evidence="4 5" id="KW-0472">Membrane</keyword>
<feature type="transmembrane region" description="Helical" evidence="5">
    <location>
        <begin position="324"/>
        <end position="342"/>
    </location>
</feature>
<feature type="transmembrane region" description="Helical" evidence="5">
    <location>
        <begin position="146"/>
        <end position="167"/>
    </location>
</feature>
<dbReference type="OrthoDB" id="306876at2759"/>
<keyword evidence="8" id="KW-1185">Reference proteome</keyword>
<feature type="transmembrane region" description="Helical" evidence="5">
    <location>
        <begin position="174"/>
        <end position="194"/>
    </location>
</feature>
<evidence type="ECO:0000313" key="8">
    <source>
        <dbReference type="Proteomes" id="UP001152798"/>
    </source>
</evidence>
<dbReference type="AlphaFoldDB" id="A0A9P0HPU8"/>
<evidence type="ECO:0000256" key="1">
    <source>
        <dbReference type="ARBA" id="ARBA00004141"/>
    </source>
</evidence>
<evidence type="ECO:0000256" key="3">
    <source>
        <dbReference type="ARBA" id="ARBA00022989"/>
    </source>
</evidence>
<dbReference type="SUPFAM" id="SSF103481">
    <property type="entry name" value="Multidrug resistance efflux transporter EmrE"/>
    <property type="match status" value="2"/>
</dbReference>
<feature type="transmembrane region" description="Helical" evidence="5">
    <location>
        <begin position="121"/>
        <end position="140"/>
    </location>
</feature>
<dbReference type="PANTHER" id="PTHR22911">
    <property type="entry name" value="ACYL-MALONYL CONDENSING ENZYME-RELATED"/>
    <property type="match status" value="1"/>
</dbReference>
<keyword evidence="2 5" id="KW-0812">Transmembrane</keyword>
<dbReference type="PANTHER" id="PTHR22911:SF6">
    <property type="entry name" value="SOLUTE CARRIER FAMILY 35 MEMBER G1"/>
    <property type="match status" value="1"/>
</dbReference>
<protein>
    <recommendedName>
        <fullName evidence="6">EamA domain-containing protein</fullName>
    </recommendedName>
</protein>
<evidence type="ECO:0000256" key="5">
    <source>
        <dbReference type="SAM" id="Phobius"/>
    </source>
</evidence>
<dbReference type="InterPro" id="IPR037185">
    <property type="entry name" value="EmrE-like"/>
</dbReference>
<keyword evidence="3 5" id="KW-1133">Transmembrane helix</keyword>
<dbReference type="EMBL" id="OV725082">
    <property type="protein sequence ID" value="CAH1406006.1"/>
    <property type="molecule type" value="Genomic_DNA"/>
</dbReference>
<feature type="transmembrane region" description="Helical" evidence="5">
    <location>
        <begin position="260"/>
        <end position="279"/>
    </location>
</feature>
<dbReference type="InterPro" id="IPR000620">
    <property type="entry name" value="EamA_dom"/>
</dbReference>
<name>A0A9P0HPU8_NEZVI</name>
<proteinExistence type="predicted"/>
<dbReference type="Pfam" id="PF00892">
    <property type="entry name" value="EamA"/>
    <property type="match status" value="2"/>
</dbReference>
<gene>
    <name evidence="7" type="ORF">NEZAVI_LOCUS14050</name>
</gene>
<reference evidence="7" key="1">
    <citation type="submission" date="2022-01" db="EMBL/GenBank/DDBJ databases">
        <authorList>
            <person name="King R."/>
        </authorList>
    </citation>
    <scope>NUCLEOTIDE SEQUENCE</scope>
</reference>
<evidence type="ECO:0000256" key="4">
    <source>
        <dbReference type="ARBA" id="ARBA00023136"/>
    </source>
</evidence>
<evidence type="ECO:0000259" key="6">
    <source>
        <dbReference type="Pfam" id="PF00892"/>
    </source>
</evidence>
<feature type="domain" description="EamA" evidence="6">
    <location>
        <begin position="149"/>
        <end position="276"/>
    </location>
</feature>
<organism evidence="7 8">
    <name type="scientific">Nezara viridula</name>
    <name type="common">Southern green stink bug</name>
    <name type="synonym">Cimex viridulus</name>
    <dbReference type="NCBI Taxonomy" id="85310"/>
    <lineage>
        <taxon>Eukaryota</taxon>
        <taxon>Metazoa</taxon>
        <taxon>Ecdysozoa</taxon>
        <taxon>Arthropoda</taxon>
        <taxon>Hexapoda</taxon>
        <taxon>Insecta</taxon>
        <taxon>Pterygota</taxon>
        <taxon>Neoptera</taxon>
        <taxon>Paraneoptera</taxon>
        <taxon>Hemiptera</taxon>
        <taxon>Heteroptera</taxon>
        <taxon>Panheteroptera</taxon>
        <taxon>Pentatomomorpha</taxon>
        <taxon>Pentatomoidea</taxon>
        <taxon>Pentatomidae</taxon>
        <taxon>Pentatominae</taxon>
        <taxon>Nezara</taxon>
    </lineage>
</organism>
<feature type="domain" description="EamA" evidence="6">
    <location>
        <begin position="7"/>
        <end position="135"/>
    </location>
</feature>
<comment type="subcellular location">
    <subcellularLocation>
        <location evidence="1">Membrane</location>
        <topology evidence="1">Multi-pass membrane protein</topology>
    </subcellularLocation>
</comment>
<feature type="transmembrane region" description="Helical" evidence="5">
    <location>
        <begin position="32"/>
        <end position="53"/>
    </location>
</feature>
<feature type="transmembrane region" description="Helical" evidence="5">
    <location>
        <begin position="65"/>
        <end position="83"/>
    </location>
</feature>
<dbReference type="Proteomes" id="UP001152798">
    <property type="component" value="Chromosome 6"/>
</dbReference>
<accession>A0A9P0HPU8</accession>
<dbReference type="Gene3D" id="1.10.3730.20">
    <property type="match status" value="1"/>
</dbReference>